<keyword evidence="4" id="KW-1185">Reference proteome</keyword>
<reference evidence="2 4" key="1">
    <citation type="submission" date="2019-07" db="EMBL/GenBank/DDBJ databases">
        <title>Venturia inaequalis Genome Resource.</title>
        <authorList>
            <person name="Lichtner F.J."/>
        </authorList>
    </citation>
    <scope>NUCLEOTIDE SEQUENCE [LARGE SCALE GENOMIC DNA]</scope>
    <source>
        <strain evidence="1 3">120213</strain>
        <strain evidence="2 4">DMI_063113</strain>
    </source>
</reference>
<name>A0A8H3VGG5_VENIN</name>
<proteinExistence type="predicted"/>
<accession>A0A8H3VGG5</accession>
<sequence>MVSKRCSGLTLSSSITADILPYIVKDLSSILHTRTDSGAQRIKVLSPYNAVRTKSKDLTSLLRVSPSIIRLRDVKVIKEGGVGPVGGYILAEKGNGDSKMYVRTNAGSAFVEMK</sequence>
<dbReference type="AlphaFoldDB" id="A0A8H3VGG5"/>
<evidence type="ECO:0000313" key="3">
    <source>
        <dbReference type="Proteomes" id="UP000447873"/>
    </source>
</evidence>
<organism evidence="2 4">
    <name type="scientific">Venturia inaequalis</name>
    <name type="common">Apple scab fungus</name>
    <dbReference type="NCBI Taxonomy" id="5025"/>
    <lineage>
        <taxon>Eukaryota</taxon>
        <taxon>Fungi</taxon>
        <taxon>Dikarya</taxon>
        <taxon>Ascomycota</taxon>
        <taxon>Pezizomycotina</taxon>
        <taxon>Dothideomycetes</taxon>
        <taxon>Pleosporomycetidae</taxon>
        <taxon>Venturiales</taxon>
        <taxon>Venturiaceae</taxon>
        <taxon>Venturia</taxon>
    </lineage>
</organism>
<gene>
    <name evidence="2" type="ORF">EG327_003867</name>
    <name evidence="1" type="ORF">EG328_011250</name>
</gene>
<evidence type="ECO:0000313" key="1">
    <source>
        <dbReference type="EMBL" id="KAE9963606.1"/>
    </source>
</evidence>
<dbReference type="Proteomes" id="UP000490939">
    <property type="component" value="Unassembled WGS sequence"/>
</dbReference>
<comment type="caution">
    <text evidence="2">The sequence shown here is derived from an EMBL/GenBank/DDBJ whole genome shotgun (WGS) entry which is preliminary data.</text>
</comment>
<protein>
    <submittedName>
        <fullName evidence="2">Uncharacterized protein</fullName>
    </submittedName>
</protein>
<evidence type="ECO:0000313" key="2">
    <source>
        <dbReference type="EMBL" id="KAE9987291.1"/>
    </source>
</evidence>
<dbReference type="EMBL" id="WNWS01000809">
    <property type="protein sequence ID" value="KAE9963606.1"/>
    <property type="molecule type" value="Genomic_DNA"/>
</dbReference>
<dbReference type="Proteomes" id="UP000447873">
    <property type="component" value="Unassembled WGS sequence"/>
</dbReference>
<evidence type="ECO:0000313" key="4">
    <source>
        <dbReference type="Proteomes" id="UP000490939"/>
    </source>
</evidence>
<dbReference type="EMBL" id="WNWR01000238">
    <property type="protein sequence ID" value="KAE9987291.1"/>
    <property type="molecule type" value="Genomic_DNA"/>
</dbReference>